<dbReference type="Proteomes" id="UP001631993">
    <property type="component" value="Unassembled WGS sequence"/>
</dbReference>
<sequence length="79" mass="8321">SWIRAEVLIPALAGSCAVVLNGVEAGSILRSGDAVDVTAHMRPGANVLELQMSNTLANRYRRLPTPYGARSSTGVEGVR</sequence>
<name>A0ABW9IZZ3_STRGJ</name>
<dbReference type="RefSeq" id="WP_409098238.1">
    <property type="nucleotide sequence ID" value="NZ_JBJVNE010000716.1"/>
</dbReference>
<keyword evidence="2" id="KW-1185">Reference proteome</keyword>
<organism evidence="1 2">
    <name type="scientific">Streptomyces galilaeus</name>
    <dbReference type="NCBI Taxonomy" id="33899"/>
    <lineage>
        <taxon>Bacteria</taxon>
        <taxon>Bacillati</taxon>
        <taxon>Actinomycetota</taxon>
        <taxon>Actinomycetes</taxon>
        <taxon>Kitasatosporales</taxon>
        <taxon>Streptomycetaceae</taxon>
        <taxon>Streptomyces</taxon>
    </lineage>
</organism>
<accession>A0ABW9IZZ3</accession>
<feature type="non-terminal residue" evidence="1">
    <location>
        <position position="1"/>
    </location>
</feature>
<evidence type="ECO:0000313" key="2">
    <source>
        <dbReference type="Proteomes" id="UP001631993"/>
    </source>
</evidence>
<reference evidence="1 2" key="1">
    <citation type="submission" date="2024-12" db="EMBL/GenBank/DDBJ databases">
        <title>Forecasting of Potato common scab and diversities of Pathogenic streptomyces spp. in china.</title>
        <authorList>
            <person name="Handique U."/>
            <person name="Wu J."/>
        </authorList>
    </citation>
    <scope>NUCLEOTIDE SEQUENCE [LARGE SCALE GENOMIC DNA]</scope>
    <source>
        <strain evidence="1 2">ZRIMU1585</strain>
    </source>
</reference>
<feature type="non-terminal residue" evidence="1">
    <location>
        <position position="79"/>
    </location>
</feature>
<gene>
    <name evidence="1" type="ORF">ACKI1S_49640</name>
</gene>
<protein>
    <submittedName>
        <fullName evidence="1">Uncharacterized protein</fullName>
    </submittedName>
</protein>
<evidence type="ECO:0000313" key="1">
    <source>
        <dbReference type="EMBL" id="MFM9653994.1"/>
    </source>
</evidence>
<dbReference type="EMBL" id="JBJVNE010000716">
    <property type="protein sequence ID" value="MFM9653994.1"/>
    <property type="molecule type" value="Genomic_DNA"/>
</dbReference>
<proteinExistence type="predicted"/>
<comment type="caution">
    <text evidence="1">The sequence shown here is derived from an EMBL/GenBank/DDBJ whole genome shotgun (WGS) entry which is preliminary data.</text>
</comment>